<evidence type="ECO:0000313" key="2">
    <source>
        <dbReference type="Proteomes" id="UP001434883"/>
    </source>
</evidence>
<name>A0ABV0SA35_9TELE</name>
<organism evidence="1 2">
    <name type="scientific">Xenoophorus captivus</name>
    <dbReference type="NCBI Taxonomy" id="1517983"/>
    <lineage>
        <taxon>Eukaryota</taxon>
        <taxon>Metazoa</taxon>
        <taxon>Chordata</taxon>
        <taxon>Craniata</taxon>
        <taxon>Vertebrata</taxon>
        <taxon>Euteleostomi</taxon>
        <taxon>Actinopterygii</taxon>
        <taxon>Neopterygii</taxon>
        <taxon>Teleostei</taxon>
        <taxon>Neoteleostei</taxon>
        <taxon>Acanthomorphata</taxon>
        <taxon>Ovalentaria</taxon>
        <taxon>Atherinomorphae</taxon>
        <taxon>Cyprinodontiformes</taxon>
        <taxon>Goodeidae</taxon>
        <taxon>Xenoophorus</taxon>
    </lineage>
</organism>
<evidence type="ECO:0000313" key="1">
    <source>
        <dbReference type="EMBL" id="MEQ2217425.1"/>
    </source>
</evidence>
<sequence>MVLIVIGEHHAVRDVWPPSCAKLLIHYRHLVLWVGKPAVNKQWGLAHNPNFNALDAYTSAFNTSHYHRHTRGLEGLGFRSTAWCSFDPAKVPVLVRLEVWGWGPSRG</sequence>
<gene>
    <name evidence="1" type="ORF">XENOCAPTIV_009774</name>
</gene>
<dbReference type="EMBL" id="JAHRIN010075838">
    <property type="protein sequence ID" value="MEQ2217425.1"/>
    <property type="molecule type" value="Genomic_DNA"/>
</dbReference>
<protein>
    <submittedName>
        <fullName evidence="1">Uncharacterized protein</fullName>
    </submittedName>
</protein>
<comment type="caution">
    <text evidence="1">The sequence shown here is derived from an EMBL/GenBank/DDBJ whole genome shotgun (WGS) entry which is preliminary data.</text>
</comment>
<keyword evidence="2" id="KW-1185">Reference proteome</keyword>
<accession>A0ABV0SA35</accession>
<dbReference type="Proteomes" id="UP001434883">
    <property type="component" value="Unassembled WGS sequence"/>
</dbReference>
<proteinExistence type="predicted"/>
<reference evidence="1 2" key="1">
    <citation type="submission" date="2021-06" db="EMBL/GenBank/DDBJ databases">
        <authorList>
            <person name="Palmer J.M."/>
        </authorList>
    </citation>
    <scope>NUCLEOTIDE SEQUENCE [LARGE SCALE GENOMIC DNA]</scope>
    <source>
        <strain evidence="1 2">XC_2019</strain>
        <tissue evidence="1">Muscle</tissue>
    </source>
</reference>